<protein>
    <recommendedName>
        <fullName evidence="1">RNase H type-1 domain-containing protein</fullName>
    </recommendedName>
</protein>
<evidence type="ECO:0000313" key="2">
    <source>
        <dbReference type="EMBL" id="KAK8986318.1"/>
    </source>
</evidence>
<evidence type="ECO:0000259" key="1">
    <source>
        <dbReference type="Pfam" id="PF13456"/>
    </source>
</evidence>
<evidence type="ECO:0000313" key="3">
    <source>
        <dbReference type="Proteomes" id="UP001396334"/>
    </source>
</evidence>
<dbReference type="CDD" id="cd06222">
    <property type="entry name" value="RNase_H_like"/>
    <property type="match status" value="1"/>
</dbReference>
<gene>
    <name evidence="2" type="ORF">V6N11_013812</name>
</gene>
<dbReference type="InterPro" id="IPR012337">
    <property type="entry name" value="RNaseH-like_sf"/>
</dbReference>
<feature type="domain" description="RNase H type-1" evidence="1">
    <location>
        <begin position="13"/>
        <end position="100"/>
    </location>
</feature>
<dbReference type="Proteomes" id="UP001396334">
    <property type="component" value="Unassembled WGS sequence"/>
</dbReference>
<dbReference type="SUPFAM" id="SSF53098">
    <property type="entry name" value="Ribonuclease H-like"/>
    <property type="match status" value="1"/>
</dbReference>
<dbReference type="InterPro" id="IPR053151">
    <property type="entry name" value="RNase_H-like"/>
</dbReference>
<keyword evidence="3" id="KW-1185">Reference proteome</keyword>
<dbReference type="PANTHER" id="PTHR47723">
    <property type="entry name" value="OS05G0353850 PROTEIN"/>
    <property type="match status" value="1"/>
</dbReference>
<dbReference type="InterPro" id="IPR036397">
    <property type="entry name" value="RNaseH_sf"/>
</dbReference>
<dbReference type="InterPro" id="IPR044730">
    <property type="entry name" value="RNase_H-like_dom_plant"/>
</dbReference>
<dbReference type="Pfam" id="PF13456">
    <property type="entry name" value="RVT_3"/>
    <property type="match status" value="1"/>
</dbReference>
<dbReference type="InterPro" id="IPR002156">
    <property type="entry name" value="RNaseH_domain"/>
</dbReference>
<proteinExistence type="predicted"/>
<dbReference type="EMBL" id="JBBPBN010000064">
    <property type="protein sequence ID" value="KAK8986318.1"/>
    <property type="molecule type" value="Genomic_DNA"/>
</dbReference>
<dbReference type="Gene3D" id="3.30.420.10">
    <property type="entry name" value="Ribonuclease H-like superfamily/Ribonuclease H"/>
    <property type="match status" value="1"/>
</dbReference>
<dbReference type="PANTHER" id="PTHR47723:SF19">
    <property type="entry name" value="POLYNUCLEOTIDYL TRANSFERASE, RIBONUCLEASE H-LIKE SUPERFAMILY PROTEIN"/>
    <property type="match status" value="1"/>
</dbReference>
<accession>A0ABR2PD08</accession>
<organism evidence="2 3">
    <name type="scientific">Hibiscus sabdariffa</name>
    <name type="common">roselle</name>
    <dbReference type="NCBI Taxonomy" id="183260"/>
    <lineage>
        <taxon>Eukaryota</taxon>
        <taxon>Viridiplantae</taxon>
        <taxon>Streptophyta</taxon>
        <taxon>Embryophyta</taxon>
        <taxon>Tracheophyta</taxon>
        <taxon>Spermatophyta</taxon>
        <taxon>Magnoliopsida</taxon>
        <taxon>eudicotyledons</taxon>
        <taxon>Gunneridae</taxon>
        <taxon>Pentapetalae</taxon>
        <taxon>rosids</taxon>
        <taxon>malvids</taxon>
        <taxon>Malvales</taxon>
        <taxon>Malvaceae</taxon>
        <taxon>Malvoideae</taxon>
        <taxon>Hibiscus</taxon>
    </lineage>
</organism>
<name>A0ABR2PD08_9ROSI</name>
<reference evidence="2 3" key="1">
    <citation type="journal article" date="2024" name="G3 (Bethesda)">
        <title>Genome assembly of Hibiscus sabdariffa L. provides insights into metabolisms of medicinal natural products.</title>
        <authorList>
            <person name="Kim T."/>
        </authorList>
    </citation>
    <scope>NUCLEOTIDE SEQUENCE [LARGE SCALE GENOMIC DNA]</scope>
    <source>
        <strain evidence="2">TK-2024</strain>
        <tissue evidence="2">Old leaves</tissue>
    </source>
</reference>
<comment type="caution">
    <text evidence="2">The sequence shown here is derived from an EMBL/GenBank/DDBJ whole genome shotgun (WGS) entry which is preliminary data.</text>
</comment>
<sequence>MQTEHEAGSNQLKADPTSAEICAIGEALHLFVESEWSKSHKLLIESDSLLAVSWISKPQITPPSFQANIAKIRKLLDSHVWKICFAFRENNDAAQKLAKDGLEKFEIREADCDVRKAR</sequence>